<comment type="caution">
    <text evidence="2">The sequence shown here is derived from an EMBL/GenBank/DDBJ whole genome shotgun (WGS) entry which is preliminary data.</text>
</comment>
<gene>
    <name evidence="2" type="ORF">FF38_00620</name>
</gene>
<feature type="compositionally biased region" description="Polar residues" evidence="1">
    <location>
        <begin position="165"/>
        <end position="176"/>
    </location>
</feature>
<keyword evidence="3" id="KW-1185">Reference proteome</keyword>
<reference evidence="2 3" key="1">
    <citation type="journal article" date="2015" name="Nat. Commun.">
        <title>Lucilia cuprina genome unlocks parasitic fly biology to underpin future interventions.</title>
        <authorList>
            <person name="Anstead C.A."/>
            <person name="Korhonen P.K."/>
            <person name="Young N.D."/>
            <person name="Hall R.S."/>
            <person name="Jex A.R."/>
            <person name="Murali S.C."/>
            <person name="Hughes D.S."/>
            <person name="Lee S.F."/>
            <person name="Perry T."/>
            <person name="Stroehlein A.J."/>
            <person name="Ansell B.R."/>
            <person name="Breugelmans B."/>
            <person name="Hofmann A."/>
            <person name="Qu J."/>
            <person name="Dugan S."/>
            <person name="Lee S.L."/>
            <person name="Chao H."/>
            <person name="Dinh H."/>
            <person name="Han Y."/>
            <person name="Doddapaneni H.V."/>
            <person name="Worley K.C."/>
            <person name="Muzny D.M."/>
            <person name="Ioannidis P."/>
            <person name="Waterhouse R.M."/>
            <person name="Zdobnov E.M."/>
            <person name="James P.J."/>
            <person name="Bagnall N.H."/>
            <person name="Kotze A.C."/>
            <person name="Gibbs R.A."/>
            <person name="Richards S."/>
            <person name="Batterham P."/>
            <person name="Gasser R.B."/>
        </authorList>
    </citation>
    <scope>NUCLEOTIDE SEQUENCE [LARGE SCALE GENOMIC DNA]</scope>
    <source>
        <strain evidence="2 3">LS</strain>
        <tissue evidence="2">Full body</tissue>
    </source>
</reference>
<evidence type="ECO:0000256" key="1">
    <source>
        <dbReference type="SAM" id="MobiDB-lite"/>
    </source>
</evidence>
<dbReference type="Proteomes" id="UP000037069">
    <property type="component" value="Unassembled WGS sequence"/>
</dbReference>
<protein>
    <submittedName>
        <fullName evidence="2">Uncharacterized protein</fullName>
    </submittedName>
</protein>
<accession>A0A0L0BXR6</accession>
<dbReference type="AlphaFoldDB" id="A0A0L0BXR6"/>
<evidence type="ECO:0000313" key="3">
    <source>
        <dbReference type="Proteomes" id="UP000037069"/>
    </source>
</evidence>
<sequence>MCGDILVDEDNTEMTFQENEATAAASLPAKKFRQKTPFIERIAQLELTDIDQVYRVLKQAGELKNATIAADKSVQNTGSKGGGDGQQQQQQQPDIPIVNVPECPERSDRPSATGSAGVSGSSATRVARGVRPPPVPMPILGVQLQQQELAQQRIGGGLGLPVPTQDISIKSSSFST</sequence>
<proteinExistence type="predicted"/>
<evidence type="ECO:0000313" key="2">
    <source>
        <dbReference type="EMBL" id="KNC24805.1"/>
    </source>
</evidence>
<organism evidence="2 3">
    <name type="scientific">Lucilia cuprina</name>
    <name type="common">Green bottle fly</name>
    <name type="synonym">Australian sheep blowfly</name>
    <dbReference type="NCBI Taxonomy" id="7375"/>
    <lineage>
        <taxon>Eukaryota</taxon>
        <taxon>Metazoa</taxon>
        <taxon>Ecdysozoa</taxon>
        <taxon>Arthropoda</taxon>
        <taxon>Hexapoda</taxon>
        <taxon>Insecta</taxon>
        <taxon>Pterygota</taxon>
        <taxon>Neoptera</taxon>
        <taxon>Endopterygota</taxon>
        <taxon>Diptera</taxon>
        <taxon>Brachycera</taxon>
        <taxon>Muscomorpha</taxon>
        <taxon>Oestroidea</taxon>
        <taxon>Calliphoridae</taxon>
        <taxon>Luciliinae</taxon>
        <taxon>Lucilia</taxon>
    </lineage>
</organism>
<feature type="region of interest" description="Disordered" evidence="1">
    <location>
        <begin position="74"/>
        <end position="138"/>
    </location>
</feature>
<name>A0A0L0BXR6_LUCCU</name>
<feature type="compositionally biased region" description="Low complexity" evidence="1">
    <location>
        <begin position="111"/>
        <end position="130"/>
    </location>
</feature>
<dbReference type="EMBL" id="JRES01001170">
    <property type="protein sequence ID" value="KNC24805.1"/>
    <property type="molecule type" value="Genomic_DNA"/>
</dbReference>
<feature type="region of interest" description="Disordered" evidence="1">
    <location>
        <begin position="156"/>
        <end position="176"/>
    </location>
</feature>